<feature type="compositionally biased region" description="Basic and acidic residues" evidence="8">
    <location>
        <begin position="264"/>
        <end position="274"/>
    </location>
</feature>
<feature type="region of interest" description="Disordered" evidence="8">
    <location>
        <begin position="167"/>
        <end position="198"/>
    </location>
</feature>
<dbReference type="PANTHER" id="PTHR13100:SF10">
    <property type="entry name" value="CELL GROWTH-REGULATING NUCLEOLAR PROTEIN"/>
    <property type="match status" value="1"/>
</dbReference>
<feature type="compositionally biased region" description="Basic and acidic residues" evidence="8">
    <location>
        <begin position="240"/>
        <end position="255"/>
    </location>
</feature>
<dbReference type="SUPFAM" id="SSF57667">
    <property type="entry name" value="beta-beta-alpha zinc fingers"/>
    <property type="match status" value="2"/>
</dbReference>
<evidence type="ECO:0000256" key="3">
    <source>
        <dbReference type="ARBA" id="ARBA00022737"/>
    </source>
</evidence>
<keyword evidence="2" id="KW-0479">Metal-binding</keyword>
<feature type="compositionally biased region" description="Polar residues" evidence="8">
    <location>
        <begin position="167"/>
        <end position="184"/>
    </location>
</feature>
<keyword evidence="5" id="KW-0862">Zinc</keyword>
<feature type="region of interest" description="Disordered" evidence="8">
    <location>
        <begin position="212"/>
        <end position="305"/>
    </location>
</feature>
<comment type="subcellular location">
    <subcellularLocation>
        <location evidence="1">Nucleus</location>
    </subcellularLocation>
</comment>
<organism evidence="11 12">
    <name type="scientific">Porites evermanni</name>
    <dbReference type="NCBI Taxonomy" id="104178"/>
    <lineage>
        <taxon>Eukaryota</taxon>
        <taxon>Metazoa</taxon>
        <taxon>Cnidaria</taxon>
        <taxon>Anthozoa</taxon>
        <taxon>Hexacorallia</taxon>
        <taxon>Scleractinia</taxon>
        <taxon>Fungiina</taxon>
        <taxon>Poritidae</taxon>
        <taxon>Porites</taxon>
    </lineage>
</organism>
<evidence type="ECO:0000256" key="6">
    <source>
        <dbReference type="ARBA" id="ARBA00023242"/>
    </source>
</evidence>
<feature type="domain" description="Zinc finger C2H2 LYAR-type" evidence="9">
    <location>
        <begin position="56"/>
        <end position="83"/>
    </location>
</feature>
<evidence type="ECO:0000256" key="5">
    <source>
        <dbReference type="ARBA" id="ARBA00022833"/>
    </source>
</evidence>
<dbReference type="Pfam" id="PF25879">
    <property type="entry name" value="WHD_LYAR"/>
    <property type="match status" value="1"/>
</dbReference>
<reference evidence="11 12" key="1">
    <citation type="submission" date="2022-05" db="EMBL/GenBank/DDBJ databases">
        <authorList>
            <consortium name="Genoscope - CEA"/>
            <person name="William W."/>
        </authorList>
    </citation>
    <scope>NUCLEOTIDE SEQUENCE [LARGE SCALE GENOMIC DNA]</scope>
</reference>
<dbReference type="InterPro" id="IPR039999">
    <property type="entry name" value="LYAR"/>
</dbReference>
<dbReference type="PANTHER" id="PTHR13100">
    <property type="entry name" value="CELL GROWTH-REGULATING NUCLEOLAR PROTEIN LYAR"/>
    <property type="match status" value="1"/>
</dbReference>
<comment type="caution">
    <text evidence="11">The sequence shown here is derived from an EMBL/GenBank/DDBJ whole genome shotgun (WGS) entry which is preliminary data.</text>
</comment>
<evidence type="ECO:0000256" key="7">
    <source>
        <dbReference type="PROSITE-ProRule" id="PRU01145"/>
    </source>
</evidence>
<name>A0ABN8PZ16_9CNID</name>
<gene>
    <name evidence="11" type="ORF">PEVE_00001214</name>
</gene>
<evidence type="ECO:0000256" key="8">
    <source>
        <dbReference type="SAM" id="MobiDB-lite"/>
    </source>
</evidence>
<feature type="compositionally biased region" description="Basic residues" evidence="8">
    <location>
        <begin position="230"/>
        <end position="239"/>
    </location>
</feature>
<dbReference type="InterPro" id="IPR036236">
    <property type="entry name" value="Znf_C2H2_sf"/>
</dbReference>
<feature type="domain" description="Cell growth-regulating nucleolar protein-like winged helix" evidence="10">
    <location>
        <begin position="311"/>
        <end position="382"/>
    </location>
</feature>
<dbReference type="EMBL" id="CALNXI010001064">
    <property type="protein sequence ID" value="CAH3153774.1"/>
    <property type="molecule type" value="Genomic_DNA"/>
</dbReference>
<evidence type="ECO:0000259" key="10">
    <source>
        <dbReference type="Pfam" id="PF25879"/>
    </source>
</evidence>
<dbReference type="Gene3D" id="1.10.10.2100">
    <property type="match status" value="1"/>
</dbReference>
<keyword evidence="12" id="KW-1185">Reference proteome</keyword>
<dbReference type="PROSITE" id="PS51804">
    <property type="entry name" value="ZF_C2HC_LYAR"/>
    <property type="match status" value="2"/>
</dbReference>
<protein>
    <recommendedName>
        <fullName evidence="13">Cell growth-regulating nucleolar protein</fullName>
    </recommendedName>
</protein>
<dbReference type="InterPro" id="IPR014898">
    <property type="entry name" value="Znf_C2H2_LYAR"/>
</dbReference>
<evidence type="ECO:0000313" key="12">
    <source>
        <dbReference type="Proteomes" id="UP001159427"/>
    </source>
</evidence>
<evidence type="ECO:0000256" key="2">
    <source>
        <dbReference type="ARBA" id="ARBA00022723"/>
    </source>
</evidence>
<feature type="compositionally biased region" description="Basic and acidic residues" evidence="8">
    <location>
        <begin position="212"/>
        <end position="228"/>
    </location>
</feature>
<keyword evidence="4 7" id="KW-0863">Zinc-finger</keyword>
<dbReference type="Gene3D" id="3.30.1490.490">
    <property type="match status" value="1"/>
</dbReference>
<evidence type="ECO:0000256" key="1">
    <source>
        <dbReference type="ARBA" id="ARBA00004123"/>
    </source>
</evidence>
<dbReference type="Pfam" id="PF08790">
    <property type="entry name" value="zf-LYAR"/>
    <property type="match status" value="1"/>
</dbReference>
<dbReference type="InterPro" id="IPR058719">
    <property type="entry name" value="WHD_LYAR"/>
</dbReference>
<dbReference type="Proteomes" id="UP001159427">
    <property type="component" value="Unassembled WGS sequence"/>
</dbReference>
<evidence type="ECO:0000313" key="11">
    <source>
        <dbReference type="EMBL" id="CAH3153774.1"/>
    </source>
</evidence>
<evidence type="ECO:0000256" key="4">
    <source>
        <dbReference type="ARBA" id="ARBA00022771"/>
    </source>
</evidence>
<evidence type="ECO:0008006" key="13">
    <source>
        <dbReference type="Google" id="ProtNLM"/>
    </source>
</evidence>
<proteinExistence type="predicted"/>
<evidence type="ECO:0000259" key="9">
    <source>
        <dbReference type="Pfam" id="PF08790"/>
    </source>
</evidence>
<keyword evidence="6" id="KW-0539">Nucleus</keyword>
<sequence>MSSELHVLGEGEGRETFFVNYVVKMVSFICNACGQTVRKAQVEKHYQNECHDCNVLSCIDCGKDFHGDEYTGHTSCISEAEKYQGKLYRPKDKQNKGEHKQQEWLKQIREATKTDVVEPRLAALLDRISEYSNIPRKKAKFQNFCRNSINVRDVTTLDKLWDIFSASSKQSPQQDETSCSSNGIHENGKSRITSPLEENVDSNIICGEEIRDNEENRELEQKSEDCSNAKHSKKHKKGEKTKDNDIHEIGSEFKERKNKKGLKKNTEVDGLKENKKQKKKRRREDEELDEPYTQAKVSKVETEDAKEQPYQFKWKSVIKAVLRQAPDQELPVKRLRKKVLAEFQAKGTNEKNLTDNELRALFQKKVSSNPKFKVHKDRVRLVT</sequence>
<keyword evidence="3" id="KW-0677">Repeat</keyword>
<accession>A0ABN8PZ16</accession>